<dbReference type="EMBL" id="BAAATR010000005">
    <property type="protein sequence ID" value="GAA2236654.1"/>
    <property type="molecule type" value="Genomic_DNA"/>
</dbReference>
<gene>
    <name evidence="2" type="ORF">GCM10010430_16990</name>
</gene>
<dbReference type="Proteomes" id="UP001500305">
    <property type="component" value="Unassembled WGS sequence"/>
</dbReference>
<protein>
    <submittedName>
        <fullName evidence="2">Uncharacterized protein</fullName>
    </submittedName>
</protein>
<accession>A0ABN3DMP7</accession>
<evidence type="ECO:0000313" key="2">
    <source>
        <dbReference type="EMBL" id="GAA2236654.1"/>
    </source>
</evidence>
<sequence length="50" mass="5009">MGLIDLSHHGGVRGTLSADLRSSGAVTAATVPPSALEPLRPNGGITDADR</sequence>
<evidence type="ECO:0000313" key="3">
    <source>
        <dbReference type="Proteomes" id="UP001500305"/>
    </source>
</evidence>
<dbReference type="RefSeq" id="WP_344635621.1">
    <property type="nucleotide sequence ID" value="NZ_BAAATR010000005.1"/>
</dbReference>
<proteinExistence type="predicted"/>
<evidence type="ECO:0000256" key="1">
    <source>
        <dbReference type="SAM" id="MobiDB-lite"/>
    </source>
</evidence>
<reference evidence="2 3" key="1">
    <citation type="journal article" date="2019" name="Int. J. Syst. Evol. Microbiol.">
        <title>The Global Catalogue of Microorganisms (GCM) 10K type strain sequencing project: providing services to taxonomists for standard genome sequencing and annotation.</title>
        <authorList>
            <consortium name="The Broad Institute Genomics Platform"/>
            <consortium name="The Broad Institute Genome Sequencing Center for Infectious Disease"/>
            <person name="Wu L."/>
            <person name="Ma J."/>
        </authorList>
    </citation>
    <scope>NUCLEOTIDE SEQUENCE [LARGE SCALE GENOMIC DNA]</scope>
    <source>
        <strain evidence="2 3">JCM 7356</strain>
    </source>
</reference>
<feature type="region of interest" description="Disordered" evidence="1">
    <location>
        <begin position="1"/>
        <end position="50"/>
    </location>
</feature>
<keyword evidence="3" id="KW-1185">Reference proteome</keyword>
<comment type="caution">
    <text evidence="2">The sequence shown here is derived from an EMBL/GenBank/DDBJ whole genome shotgun (WGS) entry which is preliminary data.</text>
</comment>
<organism evidence="2 3">
    <name type="scientific">Kitasatospora cystarginea</name>
    <dbReference type="NCBI Taxonomy" id="58350"/>
    <lineage>
        <taxon>Bacteria</taxon>
        <taxon>Bacillati</taxon>
        <taxon>Actinomycetota</taxon>
        <taxon>Actinomycetes</taxon>
        <taxon>Kitasatosporales</taxon>
        <taxon>Streptomycetaceae</taxon>
        <taxon>Kitasatospora</taxon>
    </lineage>
</organism>
<name>A0ABN3DMP7_9ACTN</name>